<feature type="signal peptide" evidence="2">
    <location>
        <begin position="1"/>
        <end position="19"/>
    </location>
</feature>
<keyword evidence="4" id="KW-1185">Reference proteome</keyword>
<protein>
    <submittedName>
        <fullName evidence="3">Uncharacterized protein</fullName>
    </submittedName>
</protein>
<evidence type="ECO:0000256" key="2">
    <source>
        <dbReference type="SAM" id="SignalP"/>
    </source>
</evidence>
<feature type="chain" id="PRO_5008686831" evidence="2">
    <location>
        <begin position="20"/>
        <end position="289"/>
    </location>
</feature>
<feature type="region of interest" description="Disordered" evidence="1">
    <location>
        <begin position="227"/>
        <end position="253"/>
    </location>
</feature>
<keyword evidence="2" id="KW-0732">Signal</keyword>
<name>A0A1C3XR08_9BRAD</name>
<proteinExistence type="predicted"/>
<reference evidence="4" key="1">
    <citation type="submission" date="2016-08" db="EMBL/GenBank/DDBJ databases">
        <authorList>
            <person name="Varghese N."/>
            <person name="Submissions Spin"/>
        </authorList>
    </citation>
    <scope>NUCLEOTIDE SEQUENCE [LARGE SCALE GENOMIC DNA]</scope>
    <source>
        <strain evidence="4">ERR11</strain>
    </source>
</reference>
<feature type="compositionally biased region" description="Pro residues" evidence="1">
    <location>
        <begin position="133"/>
        <end position="150"/>
    </location>
</feature>
<dbReference type="EMBL" id="FMAI01000029">
    <property type="protein sequence ID" value="SCB54698.1"/>
    <property type="molecule type" value="Genomic_DNA"/>
</dbReference>
<accession>A0A1C3XR08</accession>
<dbReference type="RefSeq" id="WP_091966083.1">
    <property type="nucleotide sequence ID" value="NZ_FMAI01000029.1"/>
</dbReference>
<dbReference type="AlphaFoldDB" id="A0A1C3XR08"/>
<evidence type="ECO:0000313" key="3">
    <source>
        <dbReference type="EMBL" id="SCB54698.1"/>
    </source>
</evidence>
<organism evidence="3 4">
    <name type="scientific">Bradyrhizobium shewense</name>
    <dbReference type="NCBI Taxonomy" id="1761772"/>
    <lineage>
        <taxon>Bacteria</taxon>
        <taxon>Pseudomonadati</taxon>
        <taxon>Pseudomonadota</taxon>
        <taxon>Alphaproteobacteria</taxon>
        <taxon>Hyphomicrobiales</taxon>
        <taxon>Nitrobacteraceae</taxon>
        <taxon>Bradyrhizobium</taxon>
    </lineage>
</organism>
<feature type="compositionally biased region" description="Basic and acidic residues" evidence="1">
    <location>
        <begin position="227"/>
        <end position="242"/>
    </location>
</feature>
<feature type="region of interest" description="Disordered" evidence="1">
    <location>
        <begin position="127"/>
        <end position="155"/>
    </location>
</feature>
<dbReference type="Proteomes" id="UP000199184">
    <property type="component" value="Unassembled WGS sequence"/>
</dbReference>
<gene>
    <name evidence="3" type="ORF">GA0061098_102951</name>
</gene>
<evidence type="ECO:0000256" key="1">
    <source>
        <dbReference type="SAM" id="MobiDB-lite"/>
    </source>
</evidence>
<evidence type="ECO:0000313" key="4">
    <source>
        <dbReference type="Proteomes" id="UP000199184"/>
    </source>
</evidence>
<sequence length="289" mass="30476">MRFLIAGTLLLTSILPAGAAPPSSCAGKFIGEWRHSGSGNRGSIMADGRALCSEHPACTQGTWTCSGNVLTYTNSLGTWDYTLAPDGKSMSTNGGAAVATRIGSAPASARSRDLGTAANVTADILGIDRTPSAAPPPAPPPAAPKPPATPPSAVDGEKRAAANYAHTLYGAGEAALNSARDFTYANRKRELQVAEDNFTKAAEQYRKAGDPAGEAKARRAIAMVRAADAKTPERAPRPDPKPKVSGAKPSKENCERVEDINFTIIKLKWNDPQRADLVEKRNQLRELCK</sequence>